<comment type="caution">
    <text evidence="7">The sequence shown here is derived from an EMBL/GenBank/DDBJ whole genome shotgun (WGS) entry which is preliminary data.</text>
</comment>
<dbReference type="InterPro" id="IPR051449">
    <property type="entry name" value="ABC-2_transporter_component"/>
</dbReference>
<feature type="transmembrane region" description="Helical" evidence="6">
    <location>
        <begin position="165"/>
        <end position="182"/>
    </location>
</feature>
<keyword evidence="2" id="KW-1003">Cell membrane</keyword>
<evidence type="ECO:0000256" key="2">
    <source>
        <dbReference type="ARBA" id="ARBA00022475"/>
    </source>
</evidence>
<evidence type="ECO:0000256" key="6">
    <source>
        <dbReference type="SAM" id="Phobius"/>
    </source>
</evidence>
<dbReference type="PANTHER" id="PTHR30294">
    <property type="entry name" value="MEMBRANE COMPONENT OF ABC TRANSPORTER YHHJ-RELATED"/>
    <property type="match status" value="1"/>
</dbReference>
<keyword evidence="5 6" id="KW-0472">Membrane</keyword>
<feature type="transmembrane region" description="Helical" evidence="6">
    <location>
        <begin position="100"/>
        <end position="125"/>
    </location>
</feature>
<evidence type="ECO:0000313" key="8">
    <source>
        <dbReference type="EMBL" id="GAL01399.1"/>
    </source>
</evidence>
<comment type="subcellular location">
    <subcellularLocation>
        <location evidence="1">Cell membrane</location>
        <topology evidence="1">Multi-pass membrane protein</topology>
    </subcellularLocation>
</comment>
<evidence type="ECO:0000313" key="7">
    <source>
        <dbReference type="EMBL" id="GAK77746.1"/>
    </source>
</evidence>
<name>A0A081DFQ0_NONUL</name>
<sequence>MKAIYLKELRSYFSSITGYLVIAIFLLVTSLFLFVFDGEFNILNYGFADLSPFFLLIPWLFIFLIPAVTMRSFTIERNLGTLEMIFTRPISFRSIIAGKYLAGVTLIVIALLPTLLYVFTIAQLGETVNNLDIGSTIGSYAGVMLLVLCYVAIGVFCSSITANQIIAFLLSAVLCFIMYFGFEGFSTVIENDGLAFLGLKYHYESMARGVIDTRDVIYFLSIAVLFFALSELSLKIITQKQ</sequence>
<reference evidence="9 10" key="1">
    <citation type="journal article" date="2014" name="Genome Announc.">
        <title>Draft Genome Sequences of Marine Flavobacterium Nonlabens Strains NR17, NR24, NR27, NR32, NR33, and Ara13.</title>
        <authorList>
            <person name="Nakanishi M."/>
            <person name="Meirelles P."/>
            <person name="Suzuki R."/>
            <person name="Takatani N."/>
            <person name="Mino S."/>
            <person name="Suda W."/>
            <person name="Oshima K."/>
            <person name="Hattori M."/>
            <person name="Ohkuma M."/>
            <person name="Hosokawa M."/>
            <person name="Miyashita K."/>
            <person name="Thompson F.L."/>
            <person name="Niwa A."/>
            <person name="Sawabe T."/>
            <person name="Sawabe T."/>
        </authorList>
    </citation>
    <scope>NUCLEOTIDE SEQUENCE [LARGE SCALE GENOMIC DNA]</scope>
    <source>
        <strain evidence="7">JCM 19296</strain>
        <strain evidence="8">JCM 19314</strain>
        <strain evidence="9">JCM19296</strain>
        <strain evidence="10">JCM19314</strain>
    </source>
</reference>
<accession>A0A081DFQ0</accession>
<gene>
    <name evidence="7" type="ORF">JCM19296_3355</name>
    <name evidence="8" type="ORF">JCM19314_843</name>
</gene>
<keyword evidence="4 6" id="KW-1133">Transmembrane helix</keyword>
<dbReference type="InterPro" id="IPR019860">
    <property type="entry name" value="Motility-assoc_ABC_perm_GldF"/>
</dbReference>
<dbReference type="Proteomes" id="UP000029226">
    <property type="component" value="Unassembled WGS sequence"/>
</dbReference>
<feature type="transmembrane region" description="Helical" evidence="6">
    <location>
        <begin position="12"/>
        <end position="36"/>
    </location>
</feature>
<keyword evidence="3 6" id="KW-0812">Transmembrane</keyword>
<evidence type="ECO:0000256" key="1">
    <source>
        <dbReference type="ARBA" id="ARBA00004651"/>
    </source>
</evidence>
<evidence type="ECO:0000313" key="10">
    <source>
        <dbReference type="Proteomes" id="UP000029226"/>
    </source>
</evidence>
<dbReference type="Pfam" id="PF12679">
    <property type="entry name" value="ABC2_membrane_2"/>
    <property type="match status" value="1"/>
</dbReference>
<protein>
    <submittedName>
        <fullName evidence="7 8">Gliding motility protein gldF</fullName>
    </submittedName>
</protein>
<dbReference type="Proteomes" id="UP000028980">
    <property type="component" value="Unassembled WGS sequence"/>
</dbReference>
<dbReference type="GO" id="GO:0005886">
    <property type="term" value="C:plasma membrane"/>
    <property type="evidence" value="ECO:0007669"/>
    <property type="project" value="UniProtKB-SubCell"/>
</dbReference>
<evidence type="ECO:0000256" key="5">
    <source>
        <dbReference type="ARBA" id="ARBA00023136"/>
    </source>
</evidence>
<evidence type="ECO:0000256" key="3">
    <source>
        <dbReference type="ARBA" id="ARBA00022692"/>
    </source>
</evidence>
<proteinExistence type="predicted"/>
<feature type="transmembrane region" description="Helical" evidence="6">
    <location>
        <begin position="137"/>
        <end position="158"/>
    </location>
</feature>
<evidence type="ECO:0000256" key="4">
    <source>
        <dbReference type="ARBA" id="ARBA00022989"/>
    </source>
</evidence>
<dbReference type="NCBIfam" id="TIGR03518">
    <property type="entry name" value="ABC_perm_GldF"/>
    <property type="match status" value="1"/>
</dbReference>
<feature type="transmembrane region" description="Helical" evidence="6">
    <location>
        <begin position="216"/>
        <end position="237"/>
    </location>
</feature>
<dbReference type="RefSeq" id="WP_042248909.1">
    <property type="nucleotide sequence ID" value="NZ_CP138994.1"/>
</dbReference>
<evidence type="ECO:0000313" key="9">
    <source>
        <dbReference type="Proteomes" id="UP000028980"/>
    </source>
</evidence>
<feature type="transmembrane region" description="Helical" evidence="6">
    <location>
        <begin position="42"/>
        <end position="68"/>
    </location>
</feature>
<dbReference type="EMBL" id="BBLG01000012">
    <property type="protein sequence ID" value="GAK77746.1"/>
    <property type="molecule type" value="Genomic_DNA"/>
</dbReference>
<organism evidence="7 9">
    <name type="scientific">Nonlabens ulvanivorans</name>
    <name type="common">Persicivirga ulvanivorans</name>
    <dbReference type="NCBI Taxonomy" id="906888"/>
    <lineage>
        <taxon>Bacteria</taxon>
        <taxon>Pseudomonadati</taxon>
        <taxon>Bacteroidota</taxon>
        <taxon>Flavobacteriia</taxon>
        <taxon>Flavobacteriales</taxon>
        <taxon>Flavobacteriaceae</taxon>
        <taxon>Nonlabens</taxon>
    </lineage>
</organism>
<dbReference type="GO" id="GO:0140359">
    <property type="term" value="F:ABC-type transporter activity"/>
    <property type="evidence" value="ECO:0007669"/>
    <property type="project" value="InterPro"/>
</dbReference>
<dbReference type="EMBL" id="BBMM01000010">
    <property type="protein sequence ID" value="GAL01399.1"/>
    <property type="molecule type" value="Genomic_DNA"/>
</dbReference>
<dbReference type="PANTHER" id="PTHR30294:SF29">
    <property type="entry name" value="MULTIDRUG ABC TRANSPORTER PERMEASE YBHS-RELATED"/>
    <property type="match status" value="1"/>
</dbReference>
<dbReference type="AlphaFoldDB" id="A0A081DFQ0"/>